<dbReference type="InterPro" id="IPR008557">
    <property type="entry name" value="PhoX"/>
</dbReference>
<gene>
    <name evidence="2" type="ORF">GGR17_002797</name>
</gene>
<feature type="signal peptide" evidence="1">
    <location>
        <begin position="1"/>
        <end position="20"/>
    </location>
</feature>
<dbReference type="AlphaFoldDB" id="A0A840CC77"/>
<comment type="caution">
    <text evidence="2">The sequence shown here is derived from an EMBL/GenBank/DDBJ whole genome shotgun (WGS) entry which is preliminary data.</text>
</comment>
<reference evidence="2" key="1">
    <citation type="submission" date="2020-08" db="EMBL/GenBank/DDBJ databases">
        <title>Genomic Encyclopedia of Type Strains, Phase IV (KMG-IV): sequencing the most valuable type-strain genomes for metagenomic binning, comparative biology and taxonomic classification.</title>
        <authorList>
            <person name="Goeker M."/>
        </authorList>
    </citation>
    <scope>NUCLEOTIDE SEQUENCE [LARGE SCALE GENOMIC DNA]</scope>
    <source>
        <strain evidence="2">DSM 105040</strain>
    </source>
</reference>
<protein>
    <recommendedName>
        <fullName evidence="4">Cell surface protein</fullName>
    </recommendedName>
</protein>
<evidence type="ECO:0000256" key="1">
    <source>
        <dbReference type="SAM" id="SignalP"/>
    </source>
</evidence>
<dbReference type="PANTHER" id="PTHR35399:SF2">
    <property type="entry name" value="DUF839 DOMAIN-CONTAINING PROTEIN"/>
    <property type="match status" value="1"/>
</dbReference>
<feature type="chain" id="PRO_5032554212" description="Cell surface protein" evidence="1">
    <location>
        <begin position="21"/>
        <end position="531"/>
    </location>
</feature>
<keyword evidence="1" id="KW-0732">Signal</keyword>
<dbReference type="EMBL" id="JACIEQ010000004">
    <property type="protein sequence ID" value="MBB4022975.1"/>
    <property type="molecule type" value="Genomic_DNA"/>
</dbReference>
<evidence type="ECO:0000313" key="3">
    <source>
        <dbReference type="Proteomes" id="UP000585681"/>
    </source>
</evidence>
<dbReference type="Proteomes" id="UP000585681">
    <property type="component" value="Unassembled WGS sequence"/>
</dbReference>
<evidence type="ECO:0000313" key="2">
    <source>
        <dbReference type="EMBL" id="MBB4022975.1"/>
    </source>
</evidence>
<organism evidence="2 3">
    <name type="scientific">Actibacterium naphthalenivorans</name>
    <dbReference type="NCBI Taxonomy" id="1614693"/>
    <lineage>
        <taxon>Bacteria</taxon>
        <taxon>Pseudomonadati</taxon>
        <taxon>Pseudomonadota</taxon>
        <taxon>Alphaproteobacteria</taxon>
        <taxon>Rhodobacterales</taxon>
        <taxon>Roseobacteraceae</taxon>
        <taxon>Actibacterium</taxon>
    </lineage>
</organism>
<keyword evidence="3" id="KW-1185">Reference proteome</keyword>
<accession>A0A840CC77</accession>
<name>A0A840CC77_9RHOB</name>
<dbReference type="RefSeq" id="WP_054539378.1">
    <property type="nucleotide sequence ID" value="NZ_JACIEQ010000004.1"/>
</dbReference>
<proteinExistence type="predicted"/>
<dbReference type="Pfam" id="PF05787">
    <property type="entry name" value="PhoX"/>
    <property type="match status" value="1"/>
</dbReference>
<sequence length="531" mass="56626">MKTATSLLALAVAAPLTATAAAADLTRLASVPVGAEITGMYLTEGGDFFFNLQHPSTAITGPFNKATVGIVVDADFNSLPGRFIASPVPGNSYAKQTVQTAVGTYQVLAQQGDFAETVPGGLGAIHAADGSVLKSSNDPDFNGFIPTGENEGYLFTNWEDRPGGMSRMKLMKEGGRWLVDAEDVKMLDFTGVAGTWVNCFGSVSPWNTPLTSEELYFDDTVEWINPEYKYKSDPEAMQAYLGKPANPYDYGYIVEITDPAGAATPVKQFALGRYSHENSVVMPDQKTVYLSDDGTDVVFFKFVADTAGDLTAGTLYAAKMTQDAPAGSDAATTGFGVEWIELAHGSNAEIDAWINEYDGIDAAAYKEGETPFISAEDVAAWAAGTAADNRVAFLESRQAAKAKGATAEFRKMEGVMANLRAIEDGTAPYVYMAMSEVAKGMSDDKGDIQVSENKCGVVYQMTFDDAYSIDTMVPVVAGMGYDKNNAPNACSVDGISNPDNVVVLNDGRVVIGEDTGNHENNMLWLYTPASM</sequence>
<evidence type="ECO:0008006" key="4">
    <source>
        <dbReference type="Google" id="ProtNLM"/>
    </source>
</evidence>
<dbReference type="PANTHER" id="PTHR35399">
    <property type="entry name" value="SLR8030 PROTEIN"/>
    <property type="match status" value="1"/>
</dbReference>